<keyword evidence="2" id="KW-0732">Signal</keyword>
<dbReference type="InterPro" id="IPR001841">
    <property type="entry name" value="Znf_RING"/>
</dbReference>
<dbReference type="Pfam" id="PF13639">
    <property type="entry name" value="zf-RING_2"/>
    <property type="match status" value="1"/>
</dbReference>
<reference evidence="4" key="1">
    <citation type="journal article" date="2021" name="bioRxiv">
        <title>Whole Genome Assembly and Annotation of Northern Wild Rice, Zizania palustris L., Supports a Whole Genome Duplication in the Zizania Genus.</title>
        <authorList>
            <person name="Haas M."/>
            <person name="Kono T."/>
            <person name="Macchietto M."/>
            <person name="Millas R."/>
            <person name="McGilp L."/>
            <person name="Shao M."/>
            <person name="Duquette J."/>
            <person name="Hirsch C.N."/>
            <person name="Kimball J."/>
        </authorList>
    </citation>
    <scope>NUCLEOTIDE SEQUENCE</scope>
    <source>
        <tissue evidence="4">Fresh leaf tissue</tissue>
    </source>
</reference>
<evidence type="ECO:0000256" key="1">
    <source>
        <dbReference type="PROSITE-ProRule" id="PRU00175"/>
    </source>
</evidence>
<dbReference type="AlphaFoldDB" id="A0A8J5TF84"/>
<dbReference type="SMART" id="SM00184">
    <property type="entry name" value="RING"/>
    <property type="match status" value="1"/>
</dbReference>
<feature type="chain" id="PRO_5035159836" description="RING-type domain-containing protein" evidence="2">
    <location>
        <begin position="24"/>
        <end position="151"/>
    </location>
</feature>
<dbReference type="PROSITE" id="PS50089">
    <property type="entry name" value="ZF_RING_2"/>
    <property type="match status" value="1"/>
</dbReference>
<dbReference type="PANTHER" id="PTHR47662">
    <property type="entry name" value="RING-TYPE DOMAIN-CONTAINING PROTEIN"/>
    <property type="match status" value="1"/>
</dbReference>
<keyword evidence="1" id="KW-0863">Zinc-finger</keyword>
<feature type="domain" description="RING-type" evidence="3">
    <location>
        <begin position="65"/>
        <end position="109"/>
    </location>
</feature>
<evidence type="ECO:0000256" key="2">
    <source>
        <dbReference type="SAM" id="SignalP"/>
    </source>
</evidence>
<reference evidence="4" key="2">
    <citation type="submission" date="2021-02" db="EMBL/GenBank/DDBJ databases">
        <authorList>
            <person name="Kimball J.A."/>
            <person name="Haas M.W."/>
            <person name="Macchietto M."/>
            <person name="Kono T."/>
            <person name="Duquette J."/>
            <person name="Shao M."/>
        </authorList>
    </citation>
    <scope>NUCLEOTIDE SEQUENCE</scope>
    <source>
        <tissue evidence="4">Fresh leaf tissue</tissue>
    </source>
</reference>
<dbReference type="PANTHER" id="PTHR47662:SF1">
    <property type="entry name" value="RING-TYPE DOMAIN-CONTAINING PROTEIN"/>
    <property type="match status" value="1"/>
</dbReference>
<dbReference type="Proteomes" id="UP000729402">
    <property type="component" value="Unassembled WGS sequence"/>
</dbReference>
<sequence>MAMESMSALVLFLLPHLSGAALAVANLFAWSTTRKVAKTAARDELVSVWRYSKGGESSPAVVEYCVVCLSSMEEGDEVRVLRCRHLFHRRCLDPWLQQARSPATCPLCRCRLLTSPDEEDDDGGEEDSGMVLLMAYVQSSCCSWLRLSCGC</sequence>
<keyword evidence="5" id="KW-1185">Reference proteome</keyword>
<name>A0A8J5TF84_ZIZPA</name>
<dbReference type="EMBL" id="JAAALK010000282">
    <property type="protein sequence ID" value="KAG8079269.1"/>
    <property type="molecule type" value="Genomic_DNA"/>
</dbReference>
<evidence type="ECO:0000259" key="3">
    <source>
        <dbReference type="PROSITE" id="PS50089"/>
    </source>
</evidence>
<accession>A0A8J5TF84</accession>
<protein>
    <recommendedName>
        <fullName evidence="3">RING-type domain-containing protein</fullName>
    </recommendedName>
</protein>
<organism evidence="4 5">
    <name type="scientific">Zizania palustris</name>
    <name type="common">Northern wild rice</name>
    <dbReference type="NCBI Taxonomy" id="103762"/>
    <lineage>
        <taxon>Eukaryota</taxon>
        <taxon>Viridiplantae</taxon>
        <taxon>Streptophyta</taxon>
        <taxon>Embryophyta</taxon>
        <taxon>Tracheophyta</taxon>
        <taxon>Spermatophyta</taxon>
        <taxon>Magnoliopsida</taxon>
        <taxon>Liliopsida</taxon>
        <taxon>Poales</taxon>
        <taxon>Poaceae</taxon>
        <taxon>BOP clade</taxon>
        <taxon>Oryzoideae</taxon>
        <taxon>Oryzeae</taxon>
        <taxon>Zizaniinae</taxon>
        <taxon>Zizania</taxon>
    </lineage>
</organism>
<proteinExistence type="predicted"/>
<evidence type="ECO:0000313" key="5">
    <source>
        <dbReference type="Proteomes" id="UP000729402"/>
    </source>
</evidence>
<dbReference type="CDD" id="cd16454">
    <property type="entry name" value="RING-H2_PA-TM-RING"/>
    <property type="match status" value="1"/>
</dbReference>
<evidence type="ECO:0000313" key="4">
    <source>
        <dbReference type="EMBL" id="KAG8079269.1"/>
    </source>
</evidence>
<keyword evidence="1" id="KW-0862">Zinc</keyword>
<dbReference type="GO" id="GO:0008270">
    <property type="term" value="F:zinc ion binding"/>
    <property type="evidence" value="ECO:0007669"/>
    <property type="project" value="UniProtKB-KW"/>
</dbReference>
<keyword evidence="1" id="KW-0479">Metal-binding</keyword>
<feature type="signal peptide" evidence="2">
    <location>
        <begin position="1"/>
        <end position="23"/>
    </location>
</feature>
<comment type="caution">
    <text evidence="4">The sequence shown here is derived from an EMBL/GenBank/DDBJ whole genome shotgun (WGS) entry which is preliminary data.</text>
</comment>
<dbReference type="OrthoDB" id="9984778at2759"/>
<gene>
    <name evidence="4" type="ORF">GUJ93_ZPchr0007g4272</name>
</gene>